<dbReference type="Gene3D" id="3.40.50.720">
    <property type="entry name" value="NAD(P)-binding Rossmann-like Domain"/>
    <property type="match status" value="1"/>
</dbReference>
<dbReference type="PANTHER" id="PTHR11645:SF0">
    <property type="entry name" value="PYRROLINE-5-CARBOXYLATE REDUCTASE 3"/>
    <property type="match status" value="1"/>
</dbReference>
<feature type="binding site" evidence="4">
    <location>
        <begin position="92"/>
        <end position="94"/>
    </location>
    <ligand>
        <name>NADP(+)</name>
        <dbReference type="ChEBI" id="CHEBI:58349"/>
    </ligand>
</feature>
<dbReference type="InterPro" id="IPR000304">
    <property type="entry name" value="Pyrroline-COOH_reductase"/>
</dbReference>
<evidence type="ECO:0000256" key="2">
    <source>
        <dbReference type="ARBA" id="ARBA00022857"/>
    </source>
</evidence>
<dbReference type="InterPro" id="IPR008927">
    <property type="entry name" value="6-PGluconate_DH-like_C_sf"/>
</dbReference>
<protein>
    <submittedName>
        <fullName evidence="7">Pyrroline-5-carboxylate reductase</fullName>
    </submittedName>
</protein>
<evidence type="ECO:0000256" key="4">
    <source>
        <dbReference type="PIRSR" id="PIRSR000193-1"/>
    </source>
</evidence>
<keyword evidence="3" id="KW-0560">Oxidoreductase</keyword>
<dbReference type="GO" id="GO:0004735">
    <property type="term" value="F:pyrroline-5-carboxylate reductase activity"/>
    <property type="evidence" value="ECO:0007669"/>
    <property type="project" value="InterPro"/>
</dbReference>
<dbReference type="SUPFAM" id="SSF51735">
    <property type="entry name" value="NAD(P)-binding Rossmann-fold domains"/>
    <property type="match status" value="1"/>
</dbReference>
<keyword evidence="8" id="KW-1185">Reference proteome</keyword>
<dbReference type="PIRSF" id="PIRSF000193">
    <property type="entry name" value="Pyrrol-5-carb_rd"/>
    <property type="match status" value="1"/>
</dbReference>
<sequence length="256" mass="27482">MSKTLGILGVGHLASYVVAGLRKAGDQRPILLSPRNKKHALTLKQEHGCDIAVDNQAVADQCKIILLSVRPAQVEEILSNLKLTTDHLLVSCVAGMSLEHIQVLAGPAEVVLTLPLACSEMGQGVVPLHPDNPIARELLSQLGKLIVFNDQSQFGLASTAACMNGWIYAFLDNLTDWFIAKGLSEAQARELVLHSVQGATALAAAKTDQSLREICDSIATPGTYTRIGLDILEAKEAFSQWGEACEKMNEAFTKAV</sequence>
<evidence type="ECO:0000259" key="5">
    <source>
        <dbReference type="Pfam" id="PF03807"/>
    </source>
</evidence>
<proteinExistence type="inferred from homology"/>
<comment type="similarity">
    <text evidence="1">Belongs to the pyrroline-5-carboxylate reductase family.</text>
</comment>
<dbReference type="SUPFAM" id="SSF48179">
    <property type="entry name" value="6-phosphogluconate dehydrogenase C-terminal domain-like"/>
    <property type="match status" value="1"/>
</dbReference>
<name>A0A1H0VYU6_9BACT</name>
<dbReference type="STRING" id="91360.SAMN05660330_04312"/>
<organism evidence="7 8">
    <name type="scientific">Desulforhopalus singaporensis</name>
    <dbReference type="NCBI Taxonomy" id="91360"/>
    <lineage>
        <taxon>Bacteria</taxon>
        <taxon>Pseudomonadati</taxon>
        <taxon>Thermodesulfobacteriota</taxon>
        <taxon>Desulfobulbia</taxon>
        <taxon>Desulfobulbales</taxon>
        <taxon>Desulfocapsaceae</taxon>
        <taxon>Desulforhopalus</taxon>
    </lineage>
</organism>
<feature type="domain" description="Pyrroline-5-carboxylate reductase catalytic N-terminal" evidence="5">
    <location>
        <begin position="5"/>
        <end position="95"/>
    </location>
</feature>
<gene>
    <name evidence="7" type="ORF">SAMN05660330_04312</name>
</gene>
<feature type="binding site" evidence="4">
    <location>
        <position position="55"/>
    </location>
    <ligand>
        <name>NADPH</name>
        <dbReference type="ChEBI" id="CHEBI:57783"/>
    </ligand>
</feature>
<dbReference type="PANTHER" id="PTHR11645">
    <property type="entry name" value="PYRROLINE-5-CARBOXYLATE REDUCTASE"/>
    <property type="match status" value="1"/>
</dbReference>
<feature type="domain" description="Pyrroline-5-carboxylate reductase dimerisation" evidence="6">
    <location>
        <begin position="159"/>
        <end position="248"/>
    </location>
</feature>
<evidence type="ECO:0000313" key="7">
    <source>
        <dbReference type="EMBL" id="SDP83395.1"/>
    </source>
</evidence>
<evidence type="ECO:0000256" key="3">
    <source>
        <dbReference type="ARBA" id="ARBA00023002"/>
    </source>
</evidence>
<evidence type="ECO:0000256" key="1">
    <source>
        <dbReference type="ARBA" id="ARBA00005525"/>
    </source>
</evidence>
<evidence type="ECO:0000313" key="8">
    <source>
        <dbReference type="Proteomes" id="UP000199073"/>
    </source>
</evidence>
<dbReference type="OrthoDB" id="8418678at2"/>
<reference evidence="7 8" key="1">
    <citation type="submission" date="2016-10" db="EMBL/GenBank/DDBJ databases">
        <authorList>
            <person name="de Groot N.N."/>
        </authorList>
    </citation>
    <scope>NUCLEOTIDE SEQUENCE [LARGE SCALE GENOMIC DNA]</scope>
    <source>
        <strain evidence="7 8">DSM 12130</strain>
    </source>
</reference>
<feature type="binding site" evidence="4">
    <location>
        <begin position="8"/>
        <end position="13"/>
    </location>
    <ligand>
        <name>NADP(+)</name>
        <dbReference type="ChEBI" id="CHEBI:58349"/>
    </ligand>
</feature>
<keyword evidence="2 4" id="KW-0521">NADP</keyword>
<dbReference type="EMBL" id="FNJI01000076">
    <property type="protein sequence ID" value="SDP83395.1"/>
    <property type="molecule type" value="Genomic_DNA"/>
</dbReference>
<dbReference type="InterPro" id="IPR029036">
    <property type="entry name" value="P5CR_dimer"/>
</dbReference>
<evidence type="ECO:0000259" key="6">
    <source>
        <dbReference type="Pfam" id="PF14748"/>
    </source>
</evidence>
<dbReference type="Gene3D" id="1.10.3730.10">
    <property type="entry name" value="ProC C-terminal domain-like"/>
    <property type="match status" value="1"/>
</dbReference>
<dbReference type="Pfam" id="PF14748">
    <property type="entry name" value="P5CR_dimer"/>
    <property type="match status" value="1"/>
</dbReference>
<dbReference type="GO" id="GO:0055129">
    <property type="term" value="P:L-proline biosynthetic process"/>
    <property type="evidence" value="ECO:0007669"/>
    <property type="project" value="TreeGrafter"/>
</dbReference>
<dbReference type="InterPro" id="IPR036291">
    <property type="entry name" value="NAD(P)-bd_dom_sf"/>
</dbReference>
<accession>A0A1H0VYU6</accession>
<dbReference type="Pfam" id="PF03807">
    <property type="entry name" value="F420_oxidored"/>
    <property type="match status" value="1"/>
</dbReference>
<dbReference type="RefSeq" id="WP_092226238.1">
    <property type="nucleotide sequence ID" value="NZ_FNJI01000076.1"/>
</dbReference>
<dbReference type="InterPro" id="IPR028939">
    <property type="entry name" value="P5C_Rdtase_cat_N"/>
</dbReference>
<dbReference type="Proteomes" id="UP000199073">
    <property type="component" value="Unassembled WGS sequence"/>
</dbReference>
<dbReference type="AlphaFoldDB" id="A0A1H0VYU6"/>